<accession>A0A6A6TTK4</accession>
<proteinExistence type="predicted"/>
<evidence type="ECO:0000313" key="1">
    <source>
        <dbReference type="EMBL" id="KAF2662507.1"/>
    </source>
</evidence>
<sequence>MAIGHDGWLCFIEASVARVLAFNCHRNNSTRLATDLPSPSSHASLVKRRCCTAGKSGRRTRADTFASEAWVTLGGCENRLIGKKIQKGRSRSRRREAWQG</sequence>
<reference evidence="1" key="1">
    <citation type="journal article" date="2020" name="Stud. Mycol.">
        <title>101 Dothideomycetes genomes: a test case for predicting lifestyles and emergence of pathogens.</title>
        <authorList>
            <person name="Haridas S."/>
            <person name="Albert R."/>
            <person name="Binder M."/>
            <person name="Bloem J."/>
            <person name="Labutti K."/>
            <person name="Salamov A."/>
            <person name="Andreopoulos B."/>
            <person name="Baker S."/>
            <person name="Barry K."/>
            <person name="Bills G."/>
            <person name="Bluhm B."/>
            <person name="Cannon C."/>
            <person name="Castanera R."/>
            <person name="Culley D."/>
            <person name="Daum C."/>
            <person name="Ezra D."/>
            <person name="Gonzalez J."/>
            <person name="Henrissat B."/>
            <person name="Kuo A."/>
            <person name="Liang C."/>
            <person name="Lipzen A."/>
            <person name="Lutzoni F."/>
            <person name="Magnuson J."/>
            <person name="Mondo S."/>
            <person name="Nolan M."/>
            <person name="Ohm R."/>
            <person name="Pangilinan J."/>
            <person name="Park H.-J."/>
            <person name="Ramirez L."/>
            <person name="Alfaro M."/>
            <person name="Sun H."/>
            <person name="Tritt A."/>
            <person name="Yoshinaga Y."/>
            <person name="Zwiers L.-H."/>
            <person name="Turgeon B."/>
            <person name="Goodwin S."/>
            <person name="Spatafora J."/>
            <person name="Crous P."/>
            <person name="Grigoriev I."/>
        </authorList>
    </citation>
    <scope>NUCLEOTIDE SEQUENCE</scope>
    <source>
        <strain evidence="1">CBS 122681</strain>
    </source>
</reference>
<keyword evidence="2" id="KW-1185">Reference proteome</keyword>
<protein>
    <submittedName>
        <fullName evidence="1">Uncharacterized protein</fullName>
    </submittedName>
</protein>
<organism evidence="1 2">
    <name type="scientific">Lophiostoma macrostomum CBS 122681</name>
    <dbReference type="NCBI Taxonomy" id="1314788"/>
    <lineage>
        <taxon>Eukaryota</taxon>
        <taxon>Fungi</taxon>
        <taxon>Dikarya</taxon>
        <taxon>Ascomycota</taxon>
        <taxon>Pezizomycotina</taxon>
        <taxon>Dothideomycetes</taxon>
        <taxon>Pleosporomycetidae</taxon>
        <taxon>Pleosporales</taxon>
        <taxon>Lophiostomataceae</taxon>
        <taxon>Lophiostoma</taxon>
    </lineage>
</organism>
<name>A0A6A6TTK4_9PLEO</name>
<dbReference type="EMBL" id="MU004289">
    <property type="protein sequence ID" value="KAF2662507.1"/>
    <property type="molecule type" value="Genomic_DNA"/>
</dbReference>
<evidence type="ECO:0000313" key="2">
    <source>
        <dbReference type="Proteomes" id="UP000799324"/>
    </source>
</evidence>
<dbReference type="Proteomes" id="UP000799324">
    <property type="component" value="Unassembled WGS sequence"/>
</dbReference>
<dbReference type="AlphaFoldDB" id="A0A6A6TTK4"/>
<gene>
    <name evidence="1" type="ORF">K491DRAFT_686385</name>
</gene>